<reference evidence="7 8" key="1">
    <citation type="submission" date="2020-08" db="EMBL/GenBank/DDBJ databases">
        <title>Sequencing the genomes of 1000 actinobacteria strains.</title>
        <authorList>
            <person name="Klenk H.-P."/>
        </authorList>
    </citation>
    <scope>NUCLEOTIDE SEQUENCE [LARGE SCALE GENOMIC DNA]</scope>
    <source>
        <strain evidence="7 8">DSM 45518</strain>
    </source>
</reference>
<dbReference type="GO" id="GO:0046854">
    <property type="term" value="P:phosphatidylinositol phosphate biosynthetic process"/>
    <property type="evidence" value="ECO:0007669"/>
    <property type="project" value="InterPro"/>
</dbReference>
<dbReference type="GO" id="GO:0008934">
    <property type="term" value="F:inositol monophosphate 1-phosphatase activity"/>
    <property type="evidence" value="ECO:0007669"/>
    <property type="project" value="TreeGrafter"/>
</dbReference>
<dbReference type="GO" id="GO:0046872">
    <property type="term" value="F:metal ion binding"/>
    <property type="evidence" value="ECO:0007669"/>
    <property type="project" value="UniProtKB-KW"/>
</dbReference>
<name>A0A7W7G6T3_9ACTN</name>
<proteinExistence type="predicted"/>
<feature type="binding site" evidence="6">
    <location>
        <position position="217"/>
    </location>
    <ligand>
        <name>Mg(2+)</name>
        <dbReference type="ChEBI" id="CHEBI:18420"/>
        <label>1</label>
        <note>catalytic</note>
    </ligand>
</feature>
<evidence type="ECO:0000256" key="4">
    <source>
        <dbReference type="ARBA" id="ARBA00022801"/>
    </source>
</evidence>
<keyword evidence="8" id="KW-1185">Reference proteome</keyword>
<feature type="binding site" evidence="6">
    <location>
        <position position="92"/>
    </location>
    <ligand>
        <name>Mg(2+)</name>
        <dbReference type="ChEBI" id="CHEBI:18420"/>
        <label>1</label>
        <note>catalytic</note>
    </ligand>
</feature>
<dbReference type="PROSITE" id="PS00629">
    <property type="entry name" value="IMP_1"/>
    <property type="match status" value="1"/>
</dbReference>
<dbReference type="PROSITE" id="PS00630">
    <property type="entry name" value="IMP_2"/>
    <property type="match status" value="1"/>
</dbReference>
<feature type="binding site" evidence="6">
    <location>
        <position position="89"/>
    </location>
    <ligand>
        <name>Mg(2+)</name>
        <dbReference type="ChEBI" id="CHEBI:18420"/>
        <label>1</label>
        <note>catalytic</note>
    </ligand>
</feature>
<dbReference type="GO" id="GO:0007165">
    <property type="term" value="P:signal transduction"/>
    <property type="evidence" value="ECO:0007669"/>
    <property type="project" value="TreeGrafter"/>
</dbReference>
<dbReference type="SUPFAM" id="SSF56655">
    <property type="entry name" value="Carbohydrate phosphatase"/>
    <property type="match status" value="1"/>
</dbReference>
<comment type="catalytic activity">
    <reaction evidence="1">
        <text>a myo-inositol phosphate + H2O = myo-inositol + phosphate</text>
        <dbReference type="Rhea" id="RHEA:24056"/>
        <dbReference type="ChEBI" id="CHEBI:15377"/>
        <dbReference type="ChEBI" id="CHEBI:17268"/>
        <dbReference type="ChEBI" id="CHEBI:43474"/>
        <dbReference type="ChEBI" id="CHEBI:84139"/>
        <dbReference type="EC" id="3.1.3.25"/>
    </reaction>
</comment>
<dbReference type="PANTHER" id="PTHR20854:SF4">
    <property type="entry name" value="INOSITOL-1-MONOPHOSPHATASE-RELATED"/>
    <property type="match status" value="1"/>
</dbReference>
<dbReference type="EC" id="3.1.3.25" evidence="2"/>
<comment type="caution">
    <text evidence="7">The sequence shown here is derived from an EMBL/GenBank/DDBJ whole genome shotgun (WGS) entry which is preliminary data.</text>
</comment>
<evidence type="ECO:0000256" key="3">
    <source>
        <dbReference type="ARBA" id="ARBA00022723"/>
    </source>
</evidence>
<dbReference type="GO" id="GO:0006020">
    <property type="term" value="P:inositol metabolic process"/>
    <property type="evidence" value="ECO:0007669"/>
    <property type="project" value="TreeGrafter"/>
</dbReference>
<feature type="binding site" evidence="6">
    <location>
        <position position="73"/>
    </location>
    <ligand>
        <name>Mg(2+)</name>
        <dbReference type="ChEBI" id="CHEBI:18420"/>
        <label>1</label>
        <note>catalytic</note>
    </ligand>
</feature>
<dbReference type="InterPro" id="IPR000760">
    <property type="entry name" value="Inositol_monophosphatase-like"/>
</dbReference>
<dbReference type="AlphaFoldDB" id="A0A7W7G6T3"/>
<feature type="binding site" evidence="6">
    <location>
        <position position="91"/>
    </location>
    <ligand>
        <name>Mg(2+)</name>
        <dbReference type="ChEBI" id="CHEBI:18420"/>
        <label>1</label>
        <note>catalytic</note>
    </ligand>
</feature>
<evidence type="ECO:0000313" key="8">
    <source>
        <dbReference type="Proteomes" id="UP000542742"/>
    </source>
</evidence>
<evidence type="ECO:0000256" key="6">
    <source>
        <dbReference type="PIRSR" id="PIRSR600760-2"/>
    </source>
</evidence>
<keyword evidence="5 6" id="KW-0460">Magnesium</keyword>
<dbReference type="EMBL" id="JACHMF010000001">
    <property type="protein sequence ID" value="MBB4698392.1"/>
    <property type="molecule type" value="Genomic_DNA"/>
</dbReference>
<dbReference type="Gene3D" id="3.40.190.80">
    <property type="match status" value="1"/>
</dbReference>
<gene>
    <name evidence="7" type="ORF">BKA14_008540</name>
</gene>
<dbReference type="Pfam" id="PF00459">
    <property type="entry name" value="Inositol_P"/>
    <property type="match status" value="1"/>
</dbReference>
<evidence type="ECO:0000313" key="7">
    <source>
        <dbReference type="EMBL" id="MBB4698392.1"/>
    </source>
</evidence>
<evidence type="ECO:0000256" key="2">
    <source>
        <dbReference type="ARBA" id="ARBA00013106"/>
    </source>
</evidence>
<protein>
    <recommendedName>
        <fullName evidence="2">inositol-phosphate phosphatase</fullName>
        <ecNumber evidence="2">3.1.3.25</ecNumber>
    </recommendedName>
</protein>
<dbReference type="Proteomes" id="UP000542742">
    <property type="component" value="Unassembled WGS sequence"/>
</dbReference>
<comment type="cofactor">
    <cofactor evidence="6">
        <name>Mg(2+)</name>
        <dbReference type="ChEBI" id="CHEBI:18420"/>
    </cofactor>
</comment>
<evidence type="ECO:0000256" key="5">
    <source>
        <dbReference type="ARBA" id="ARBA00022842"/>
    </source>
</evidence>
<accession>A0A7W7G6T3</accession>
<keyword evidence="4 7" id="KW-0378">Hydrolase</keyword>
<dbReference type="RefSeq" id="WP_184956398.1">
    <property type="nucleotide sequence ID" value="NZ_BOMC01000024.1"/>
</dbReference>
<dbReference type="InterPro" id="IPR020550">
    <property type="entry name" value="Inositol_monophosphatase_CS"/>
</dbReference>
<dbReference type="InterPro" id="IPR020583">
    <property type="entry name" value="Inositol_monoP_metal-BS"/>
</dbReference>
<dbReference type="PRINTS" id="PR00377">
    <property type="entry name" value="IMPHPHTASES"/>
</dbReference>
<dbReference type="PANTHER" id="PTHR20854">
    <property type="entry name" value="INOSITOL MONOPHOSPHATASE"/>
    <property type="match status" value="1"/>
</dbReference>
<organism evidence="7 8">
    <name type="scientific">Paractinoplanes abujensis</name>
    <dbReference type="NCBI Taxonomy" id="882441"/>
    <lineage>
        <taxon>Bacteria</taxon>
        <taxon>Bacillati</taxon>
        <taxon>Actinomycetota</taxon>
        <taxon>Actinomycetes</taxon>
        <taxon>Micromonosporales</taxon>
        <taxon>Micromonosporaceae</taxon>
        <taxon>Paractinoplanes</taxon>
    </lineage>
</organism>
<dbReference type="Gene3D" id="3.30.540.10">
    <property type="entry name" value="Fructose-1,6-Bisphosphatase, subunit A, domain 1"/>
    <property type="match status" value="1"/>
</dbReference>
<evidence type="ECO:0000256" key="1">
    <source>
        <dbReference type="ARBA" id="ARBA00001033"/>
    </source>
</evidence>
<keyword evidence="3 6" id="KW-0479">Metal-binding</keyword>
<sequence length="283" mass="29844">MRDSELDELLTTARRAARAGARVALDWRAHADRLLVEEKAGPADLVSQADRETETAIRAVLAAHRPGDGVLGEEHGALDGRSGVRWLVDPIDGTTSYLYGRSDWAVSVAACDAAGGRLLAGVVVEPELDRMTEARRGGGTRTRGAPVAVLEQDDLARTLVEVNLGRPEQRPRAAAMVGALASRVRDLRRGGSAAAALANVATARADAAWLPGLQPWDCAAGVLLVLEAGGVVGDLDGRHEGTWPRSGDVLAASKGLFEPLRGLLSPAYGNHPLRPDAVTDWVK</sequence>